<organism evidence="1 2">
    <name type="scientific">Methylomonas koyamae</name>
    <dbReference type="NCBI Taxonomy" id="702114"/>
    <lineage>
        <taxon>Bacteria</taxon>
        <taxon>Pseudomonadati</taxon>
        <taxon>Pseudomonadota</taxon>
        <taxon>Gammaproteobacteria</taxon>
        <taxon>Methylococcales</taxon>
        <taxon>Methylococcaceae</taxon>
        <taxon>Methylomonas</taxon>
    </lineage>
</organism>
<sequence length="82" mass="9099">MAFLVSSGITAAVHDGKNQHAIRFQTVQNAIALHNNFSYRFIVSFWNLPTAFRKGLQSSRGKHDLLAEASGIKRRVATNVTD</sequence>
<evidence type="ECO:0000313" key="1">
    <source>
        <dbReference type="EMBL" id="OAI17791.1"/>
    </source>
</evidence>
<dbReference type="AlphaFoldDB" id="A0A177NIU7"/>
<name>A0A177NIU7_9GAMM</name>
<dbReference type="STRING" id="702114.A1355_06835"/>
<evidence type="ECO:0000313" key="2">
    <source>
        <dbReference type="Proteomes" id="UP000077628"/>
    </source>
</evidence>
<proteinExistence type="predicted"/>
<dbReference type="EMBL" id="LUUK01000175">
    <property type="protein sequence ID" value="OAI17791.1"/>
    <property type="molecule type" value="Genomic_DNA"/>
</dbReference>
<gene>
    <name evidence="1" type="ORF">A1355_06835</name>
</gene>
<protein>
    <submittedName>
        <fullName evidence="1">Uncharacterized protein</fullName>
    </submittedName>
</protein>
<comment type="caution">
    <text evidence="1">The sequence shown here is derived from an EMBL/GenBank/DDBJ whole genome shotgun (WGS) entry which is preliminary data.</text>
</comment>
<keyword evidence="2" id="KW-1185">Reference proteome</keyword>
<accession>A0A177NIU7</accession>
<dbReference type="Proteomes" id="UP000077628">
    <property type="component" value="Unassembled WGS sequence"/>
</dbReference>
<reference evidence="2" key="1">
    <citation type="submission" date="2016-03" db="EMBL/GenBank/DDBJ databases">
        <authorList>
            <person name="Heylen K."/>
            <person name="De Vos P."/>
            <person name="Vekeman B."/>
        </authorList>
    </citation>
    <scope>NUCLEOTIDE SEQUENCE [LARGE SCALE GENOMIC DNA]</scope>
    <source>
        <strain evidence="2">R-45383</strain>
    </source>
</reference>